<dbReference type="EMBL" id="CCKQ01018905">
    <property type="protein sequence ID" value="CDW90906.1"/>
    <property type="molecule type" value="Genomic_DNA"/>
</dbReference>
<reference evidence="10 11" key="1">
    <citation type="submission" date="2014-06" db="EMBL/GenBank/DDBJ databases">
        <authorList>
            <person name="Swart Estienne"/>
        </authorList>
    </citation>
    <scope>NUCLEOTIDE SEQUENCE [LARGE SCALE GENOMIC DNA]</scope>
    <source>
        <strain evidence="10 11">130c</strain>
    </source>
</reference>
<gene>
    <name evidence="10" type="primary">Contig13709.g14622</name>
    <name evidence="10" type="ORF">STYLEM_20054</name>
</gene>
<feature type="domain" description="T-SNARE coiled-coil homology" evidence="9">
    <location>
        <begin position="105"/>
        <end position="167"/>
    </location>
</feature>
<sequence length="197" mass="22684">MKSHQNMQQQKATQICLDILNSRTMKATLTFKQFLTDHQQVIKKQEAKKEKLIGKGIKSRGGYSGGASKMKILPHHYQGEDRYSSTASSSMQSNSGDTLIMMGQDNSLQHRATSIQTIEKTLYDISTLFKRFANIVQEQQVLVDRIDQNTEQALYDLEGARKELRDVYEDTKSTRKLILKIFFILMLFSTFYILFVL</sequence>
<keyword evidence="3" id="KW-0813">Transport</keyword>
<dbReference type="InterPro" id="IPR000727">
    <property type="entry name" value="T_SNARE_dom"/>
</dbReference>
<dbReference type="CDD" id="cd15844">
    <property type="entry name" value="SNARE_syntaxin5"/>
    <property type="match status" value="1"/>
</dbReference>
<dbReference type="PANTHER" id="PTHR19957:SF3">
    <property type="entry name" value="SYNTAXIN-5"/>
    <property type="match status" value="1"/>
</dbReference>
<evidence type="ECO:0000256" key="7">
    <source>
        <dbReference type="ARBA" id="ARBA00023136"/>
    </source>
</evidence>
<keyword evidence="11" id="KW-1185">Reference proteome</keyword>
<dbReference type="InterPro" id="IPR045242">
    <property type="entry name" value="Syntaxin"/>
</dbReference>
<evidence type="ECO:0000256" key="4">
    <source>
        <dbReference type="ARBA" id="ARBA00022692"/>
    </source>
</evidence>
<keyword evidence="4 8" id="KW-0812">Transmembrane</keyword>
<dbReference type="GO" id="GO:0031201">
    <property type="term" value="C:SNARE complex"/>
    <property type="evidence" value="ECO:0007669"/>
    <property type="project" value="TreeGrafter"/>
</dbReference>
<dbReference type="FunCoup" id="A0A078B9P5">
    <property type="interactions" value="518"/>
</dbReference>
<dbReference type="GO" id="GO:0048278">
    <property type="term" value="P:vesicle docking"/>
    <property type="evidence" value="ECO:0007669"/>
    <property type="project" value="TreeGrafter"/>
</dbReference>
<dbReference type="Pfam" id="PF05739">
    <property type="entry name" value="SNARE"/>
    <property type="match status" value="1"/>
</dbReference>
<feature type="transmembrane region" description="Helical" evidence="8">
    <location>
        <begin position="177"/>
        <end position="195"/>
    </location>
</feature>
<dbReference type="OrthoDB" id="421009at2759"/>
<keyword evidence="6" id="KW-0175">Coiled coil</keyword>
<dbReference type="Proteomes" id="UP000039865">
    <property type="component" value="Unassembled WGS sequence"/>
</dbReference>
<dbReference type="GO" id="GO:0006888">
    <property type="term" value="P:endoplasmic reticulum to Golgi vesicle-mediated transport"/>
    <property type="evidence" value="ECO:0007669"/>
    <property type="project" value="TreeGrafter"/>
</dbReference>
<evidence type="ECO:0000256" key="5">
    <source>
        <dbReference type="ARBA" id="ARBA00022989"/>
    </source>
</evidence>
<evidence type="ECO:0000256" key="2">
    <source>
        <dbReference type="ARBA" id="ARBA00009063"/>
    </source>
</evidence>
<evidence type="ECO:0000313" key="11">
    <source>
        <dbReference type="Proteomes" id="UP000039865"/>
    </source>
</evidence>
<dbReference type="PROSITE" id="PS50192">
    <property type="entry name" value="T_SNARE"/>
    <property type="match status" value="1"/>
</dbReference>
<keyword evidence="5 8" id="KW-1133">Transmembrane helix</keyword>
<evidence type="ECO:0000256" key="3">
    <source>
        <dbReference type="ARBA" id="ARBA00022448"/>
    </source>
</evidence>
<evidence type="ECO:0000256" key="6">
    <source>
        <dbReference type="ARBA" id="ARBA00023054"/>
    </source>
</evidence>
<dbReference type="Gene3D" id="1.20.5.110">
    <property type="match status" value="1"/>
</dbReference>
<dbReference type="OMA" id="IIHININ"/>
<dbReference type="GO" id="GO:0005484">
    <property type="term" value="F:SNAP receptor activity"/>
    <property type="evidence" value="ECO:0007669"/>
    <property type="project" value="TreeGrafter"/>
</dbReference>
<protein>
    <submittedName>
        <fullName evidence="10">Qa-syp3 sed5p syntaxin 5-type</fullName>
    </submittedName>
</protein>
<dbReference type="InterPro" id="IPR010989">
    <property type="entry name" value="SNARE"/>
</dbReference>
<dbReference type="AlphaFoldDB" id="A0A078B9P5"/>
<proteinExistence type="inferred from homology"/>
<comment type="subcellular location">
    <subcellularLocation>
        <location evidence="1">Membrane</location>
        <topology evidence="1">Single-pass type IV membrane protein</topology>
    </subcellularLocation>
</comment>
<accession>A0A078B9P5</accession>
<dbReference type="GO" id="GO:0000139">
    <property type="term" value="C:Golgi membrane"/>
    <property type="evidence" value="ECO:0007669"/>
    <property type="project" value="TreeGrafter"/>
</dbReference>
<evidence type="ECO:0000313" key="10">
    <source>
        <dbReference type="EMBL" id="CDW90906.1"/>
    </source>
</evidence>
<dbReference type="SMART" id="SM00397">
    <property type="entry name" value="t_SNARE"/>
    <property type="match status" value="1"/>
</dbReference>
<comment type="similarity">
    <text evidence="2">Belongs to the syntaxin family.</text>
</comment>
<evidence type="ECO:0000256" key="8">
    <source>
        <dbReference type="SAM" id="Phobius"/>
    </source>
</evidence>
<dbReference type="GO" id="GO:0000149">
    <property type="term" value="F:SNARE binding"/>
    <property type="evidence" value="ECO:0007669"/>
    <property type="project" value="TreeGrafter"/>
</dbReference>
<dbReference type="GO" id="GO:0006886">
    <property type="term" value="P:intracellular protein transport"/>
    <property type="evidence" value="ECO:0007669"/>
    <property type="project" value="TreeGrafter"/>
</dbReference>
<evidence type="ECO:0000256" key="1">
    <source>
        <dbReference type="ARBA" id="ARBA00004211"/>
    </source>
</evidence>
<keyword evidence="7 8" id="KW-0472">Membrane</keyword>
<dbReference type="PANTHER" id="PTHR19957">
    <property type="entry name" value="SYNTAXIN"/>
    <property type="match status" value="1"/>
</dbReference>
<evidence type="ECO:0000259" key="9">
    <source>
        <dbReference type="PROSITE" id="PS50192"/>
    </source>
</evidence>
<name>A0A078B9P5_STYLE</name>
<organism evidence="10 11">
    <name type="scientific">Stylonychia lemnae</name>
    <name type="common">Ciliate</name>
    <dbReference type="NCBI Taxonomy" id="5949"/>
    <lineage>
        <taxon>Eukaryota</taxon>
        <taxon>Sar</taxon>
        <taxon>Alveolata</taxon>
        <taxon>Ciliophora</taxon>
        <taxon>Intramacronucleata</taxon>
        <taxon>Spirotrichea</taxon>
        <taxon>Stichotrichia</taxon>
        <taxon>Sporadotrichida</taxon>
        <taxon>Oxytrichidae</taxon>
        <taxon>Stylonychinae</taxon>
        <taxon>Stylonychia</taxon>
    </lineage>
</organism>
<dbReference type="GO" id="GO:0006906">
    <property type="term" value="P:vesicle fusion"/>
    <property type="evidence" value="ECO:0007669"/>
    <property type="project" value="TreeGrafter"/>
</dbReference>
<dbReference type="InParanoid" id="A0A078B9P5"/>
<dbReference type="SUPFAM" id="SSF47661">
    <property type="entry name" value="t-snare proteins"/>
    <property type="match status" value="1"/>
</dbReference>